<dbReference type="AlphaFoldDB" id="A0A4C1WN61"/>
<keyword evidence="6" id="KW-1185">Reference proteome</keyword>
<dbReference type="Proteomes" id="UP000299102">
    <property type="component" value="Unassembled WGS sequence"/>
</dbReference>
<name>A0A4C1WN61_EUMVA</name>
<evidence type="ECO:0000256" key="1">
    <source>
        <dbReference type="ARBA" id="ARBA00022723"/>
    </source>
</evidence>
<evidence type="ECO:0000256" key="2">
    <source>
        <dbReference type="ARBA" id="ARBA00022771"/>
    </source>
</evidence>
<dbReference type="GO" id="GO:0008270">
    <property type="term" value="F:zinc ion binding"/>
    <property type="evidence" value="ECO:0007669"/>
    <property type="project" value="UniProtKB-KW"/>
</dbReference>
<evidence type="ECO:0000313" key="6">
    <source>
        <dbReference type="Proteomes" id="UP000299102"/>
    </source>
</evidence>
<comment type="caution">
    <text evidence="5">The sequence shown here is derived from an EMBL/GenBank/DDBJ whole genome shotgun (WGS) entry which is preliminary data.</text>
</comment>
<reference evidence="5 6" key="1">
    <citation type="journal article" date="2019" name="Commun. Biol.">
        <title>The bagworm genome reveals a unique fibroin gene that provides high tensile strength.</title>
        <authorList>
            <person name="Kono N."/>
            <person name="Nakamura H."/>
            <person name="Ohtoshi R."/>
            <person name="Tomita M."/>
            <person name="Numata K."/>
            <person name="Arakawa K."/>
        </authorList>
    </citation>
    <scope>NUCLEOTIDE SEQUENCE [LARGE SCALE GENOMIC DNA]</scope>
</reference>
<protein>
    <recommendedName>
        <fullName evidence="4">FLYWCH-type domain-containing protein</fullName>
    </recommendedName>
</protein>
<keyword evidence="2" id="KW-0863">Zinc-finger</keyword>
<accession>A0A4C1WN61</accession>
<sequence length="238" mass="27170">MLNRYTYLPSYTSVRKGSSRCRCTIDTCKAAIFINQDGVFLKSVYEHNHAPPKYHRLADGKYLKLGPAAVAEFSSDSVFVFSAFLVKRPRGTGLIYLGYMYYRHFPVRDGFRWRCAKFHASPVPCKAYLHADRNNVVVRAMPVHTHPYPMFRVTTDGQYLTEIITLTNGKKLLMLEGFSFKVDAVRGAGRWGCTAGQKCEAYVKTDVKLNIVEARNVHLHKKPSYHLTQEGKYLKIFG</sequence>
<gene>
    <name evidence="5" type="ORF">EVAR_9212_1</name>
</gene>
<evidence type="ECO:0000259" key="4">
    <source>
        <dbReference type="Pfam" id="PF04500"/>
    </source>
</evidence>
<dbReference type="EMBL" id="BGZK01000599">
    <property type="protein sequence ID" value="GBP52300.1"/>
    <property type="molecule type" value="Genomic_DNA"/>
</dbReference>
<keyword evidence="1" id="KW-0479">Metal-binding</keyword>
<evidence type="ECO:0000313" key="5">
    <source>
        <dbReference type="EMBL" id="GBP52300.1"/>
    </source>
</evidence>
<organism evidence="5 6">
    <name type="scientific">Eumeta variegata</name>
    <name type="common">Bagworm moth</name>
    <name type="synonym">Eumeta japonica</name>
    <dbReference type="NCBI Taxonomy" id="151549"/>
    <lineage>
        <taxon>Eukaryota</taxon>
        <taxon>Metazoa</taxon>
        <taxon>Ecdysozoa</taxon>
        <taxon>Arthropoda</taxon>
        <taxon>Hexapoda</taxon>
        <taxon>Insecta</taxon>
        <taxon>Pterygota</taxon>
        <taxon>Neoptera</taxon>
        <taxon>Endopterygota</taxon>
        <taxon>Lepidoptera</taxon>
        <taxon>Glossata</taxon>
        <taxon>Ditrysia</taxon>
        <taxon>Tineoidea</taxon>
        <taxon>Psychidae</taxon>
        <taxon>Oiketicinae</taxon>
        <taxon>Eumeta</taxon>
    </lineage>
</organism>
<evidence type="ECO:0000256" key="3">
    <source>
        <dbReference type="ARBA" id="ARBA00022833"/>
    </source>
</evidence>
<feature type="domain" description="FLYWCH-type" evidence="4">
    <location>
        <begin position="91"/>
        <end position="146"/>
    </location>
</feature>
<proteinExistence type="predicted"/>
<dbReference type="OrthoDB" id="7739108at2759"/>
<dbReference type="Pfam" id="PF04500">
    <property type="entry name" value="FLYWCH"/>
    <property type="match status" value="1"/>
</dbReference>
<keyword evidence="3" id="KW-0862">Zinc</keyword>
<dbReference type="Gene3D" id="2.20.25.240">
    <property type="match status" value="2"/>
</dbReference>
<dbReference type="InterPro" id="IPR007588">
    <property type="entry name" value="Znf_FLYWCH"/>
</dbReference>